<evidence type="ECO:0000256" key="3">
    <source>
        <dbReference type="ARBA" id="ARBA00005995"/>
    </source>
</evidence>
<evidence type="ECO:0000256" key="4">
    <source>
        <dbReference type="ARBA" id="ARBA00022490"/>
    </source>
</evidence>
<evidence type="ECO:0000256" key="6">
    <source>
        <dbReference type="ARBA" id="ARBA00022827"/>
    </source>
</evidence>
<evidence type="ECO:0000256" key="1">
    <source>
        <dbReference type="ARBA" id="ARBA00001974"/>
    </source>
</evidence>
<comment type="subcellular location">
    <subcellularLocation>
        <location evidence="2">Cytoplasm</location>
    </subcellularLocation>
</comment>
<evidence type="ECO:0000256" key="2">
    <source>
        <dbReference type="ARBA" id="ARBA00004496"/>
    </source>
</evidence>
<keyword evidence="4" id="KW-0963">Cytoplasm</keyword>
<evidence type="ECO:0000313" key="10">
    <source>
        <dbReference type="Proteomes" id="UP000186817"/>
    </source>
</evidence>
<dbReference type="OMA" id="CITGCHS"/>
<name>A0A1Q9EFG4_SYMMI</name>
<comment type="similarity">
    <text evidence="3">Belongs to the flavin monoamine oxidase family.</text>
</comment>
<keyword evidence="7" id="KW-0560">Oxidoreductase</keyword>
<keyword evidence="6" id="KW-0274">FAD</keyword>
<gene>
    <name evidence="9" type="primary">Smox</name>
    <name evidence="9" type="ORF">AK812_SmicGene10643</name>
</gene>
<keyword evidence="10" id="KW-1185">Reference proteome</keyword>
<dbReference type="Gene3D" id="3.90.660.10">
    <property type="match status" value="1"/>
</dbReference>
<dbReference type="PANTHER" id="PTHR10742:SF405">
    <property type="entry name" value="PEROXISOMAL N(1)-ACETYL-SPERMINE_SPERMIDINE OXIDASE"/>
    <property type="match status" value="1"/>
</dbReference>
<dbReference type="PRINTS" id="PR00419">
    <property type="entry name" value="ADXRDTASE"/>
</dbReference>
<dbReference type="GO" id="GO:0005737">
    <property type="term" value="C:cytoplasm"/>
    <property type="evidence" value="ECO:0007669"/>
    <property type="project" value="UniProtKB-SubCell"/>
</dbReference>
<dbReference type="Proteomes" id="UP000186817">
    <property type="component" value="Unassembled WGS sequence"/>
</dbReference>
<evidence type="ECO:0000256" key="7">
    <source>
        <dbReference type="ARBA" id="ARBA00023002"/>
    </source>
</evidence>
<organism evidence="9 10">
    <name type="scientific">Symbiodinium microadriaticum</name>
    <name type="common">Dinoflagellate</name>
    <name type="synonym">Zooxanthella microadriatica</name>
    <dbReference type="NCBI Taxonomy" id="2951"/>
    <lineage>
        <taxon>Eukaryota</taxon>
        <taxon>Sar</taxon>
        <taxon>Alveolata</taxon>
        <taxon>Dinophyceae</taxon>
        <taxon>Suessiales</taxon>
        <taxon>Symbiodiniaceae</taxon>
        <taxon>Symbiodinium</taxon>
    </lineage>
</organism>
<proteinExistence type="inferred from homology"/>
<feature type="domain" description="Amine oxidase" evidence="8">
    <location>
        <begin position="47"/>
        <end position="485"/>
    </location>
</feature>
<evidence type="ECO:0000256" key="5">
    <source>
        <dbReference type="ARBA" id="ARBA00022630"/>
    </source>
</evidence>
<dbReference type="InterPro" id="IPR036188">
    <property type="entry name" value="FAD/NAD-bd_sf"/>
</dbReference>
<dbReference type="PANTHER" id="PTHR10742">
    <property type="entry name" value="FLAVIN MONOAMINE OXIDASE"/>
    <property type="match status" value="1"/>
</dbReference>
<comment type="cofactor">
    <cofactor evidence="1">
        <name>FAD</name>
        <dbReference type="ChEBI" id="CHEBI:57692"/>
    </cofactor>
</comment>
<keyword evidence="5" id="KW-0285">Flavoprotein</keyword>
<accession>A0A1Q9EFG4</accession>
<evidence type="ECO:0000313" key="9">
    <source>
        <dbReference type="EMBL" id="OLQ06107.1"/>
    </source>
</evidence>
<dbReference type="SUPFAM" id="SSF54373">
    <property type="entry name" value="FAD-linked reductases, C-terminal domain"/>
    <property type="match status" value="1"/>
</dbReference>
<comment type="caution">
    <text evidence="9">The sequence shown here is derived from an EMBL/GenBank/DDBJ whole genome shotgun (WGS) entry which is preliminary data.</text>
</comment>
<dbReference type="SUPFAM" id="SSF51905">
    <property type="entry name" value="FAD/NAD(P)-binding domain"/>
    <property type="match status" value="1"/>
</dbReference>
<sequence>MLTRMPLPAPLVADELCRAVKLPRRAACSAGITPSQRHVAIVGAGAAGLATALGLSRRGIAVTILEAGQRVGGRIRTVEVGGQPYDLGATWAHGRSAEVNPALAFATRLPLRSSGGAPKTGKTGARTVFGTDGSEVDGRVASRLASAYALALEECEGVAHGKVPEELQGTKDAELPHNVEAAVEKLLARRFSDAAAAGAPSASFLRAAYDWRAQLECCISGCDAVSDLSLEAWGEYEDLPHAVRASNRWQGGFGALMQAALDDLLDTSSSAGDVDIRFGCSVECIRWSEDGVQLTARSSNDSSEVCLHADQVVVTTSLGVLKDSVASGRPLCFEPPLPEPKRAAIERLGFGTVDKVLLLYEQPWWSDLWAALRFLWPEELANNEDPAWLRRIYGCTGACDNAGLEFWLAGTGATDMEACSDQEVQESLQRLLQRCSGASSTLPEPSGLKRSSWGGDPNFLGSYSFVAVGGSGADIDELGRPEGRFREFLA</sequence>
<protein>
    <submittedName>
        <fullName evidence="9">Spermine oxidase</fullName>
    </submittedName>
</protein>
<dbReference type="GO" id="GO:0046592">
    <property type="term" value="F:polyamine oxidase activity"/>
    <property type="evidence" value="ECO:0007669"/>
    <property type="project" value="TreeGrafter"/>
</dbReference>
<dbReference type="Gene3D" id="3.50.50.60">
    <property type="entry name" value="FAD/NAD(P)-binding domain"/>
    <property type="match status" value="1"/>
</dbReference>
<dbReference type="OrthoDB" id="2019015at2759"/>
<dbReference type="Pfam" id="PF01593">
    <property type="entry name" value="Amino_oxidase"/>
    <property type="match status" value="1"/>
</dbReference>
<dbReference type="InterPro" id="IPR002937">
    <property type="entry name" value="Amino_oxidase"/>
</dbReference>
<evidence type="ECO:0000259" key="8">
    <source>
        <dbReference type="Pfam" id="PF01593"/>
    </source>
</evidence>
<dbReference type="EMBL" id="LSRX01000167">
    <property type="protein sequence ID" value="OLQ06107.1"/>
    <property type="molecule type" value="Genomic_DNA"/>
</dbReference>
<dbReference type="InterPro" id="IPR050281">
    <property type="entry name" value="Flavin_monoamine_oxidase"/>
</dbReference>
<dbReference type="AlphaFoldDB" id="A0A1Q9EFG4"/>
<reference evidence="9 10" key="1">
    <citation type="submission" date="2016-02" db="EMBL/GenBank/DDBJ databases">
        <title>Genome analysis of coral dinoflagellate symbionts highlights evolutionary adaptations to a symbiotic lifestyle.</title>
        <authorList>
            <person name="Aranda M."/>
            <person name="Li Y."/>
            <person name="Liew Y.J."/>
            <person name="Baumgarten S."/>
            <person name="Simakov O."/>
            <person name="Wilson M."/>
            <person name="Piel J."/>
            <person name="Ashoor H."/>
            <person name="Bougouffa S."/>
            <person name="Bajic V.B."/>
            <person name="Ryu T."/>
            <person name="Ravasi T."/>
            <person name="Bayer T."/>
            <person name="Micklem G."/>
            <person name="Kim H."/>
            <person name="Bhak J."/>
            <person name="Lajeunesse T.C."/>
            <person name="Voolstra C.R."/>
        </authorList>
    </citation>
    <scope>NUCLEOTIDE SEQUENCE [LARGE SCALE GENOMIC DNA]</scope>
    <source>
        <strain evidence="9 10">CCMP2467</strain>
    </source>
</reference>